<feature type="compositionally biased region" description="Basic and acidic residues" evidence="1">
    <location>
        <begin position="343"/>
        <end position="361"/>
    </location>
</feature>
<feature type="compositionally biased region" description="Basic and acidic residues" evidence="1">
    <location>
        <begin position="380"/>
        <end position="390"/>
    </location>
</feature>
<organism evidence="2 3">
    <name type="scientific">Malassezia cuniculi</name>
    <dbReference type="NCBI Taxonomy" id="948313"/>
    <lineage>
        <taxon>Eukaryota</taxon>
        <taxon>Fungi</taxon>
        <taxon>Dikarya</taxon>
        <taxon>Basidiomycota</taxon>
        <taxon>Ustilaginomycotina</taxon>
        <taxon>Malasseziomycetes</taxon>
        <taxon>Malasseziales</taxon>
        <taxon>Malasseziaceae</taxon>
        <taxon>Malassezia</taxon>
    </lineage>
</organism>
<sequence>MSGDERSDSSEYSEELPPIQLLFHEHEFVIFPAGTAAAPQLRVDASAFWEPLESFFLALRVDDALGEFLDEDTALNVAIPALELEIHEDDVYAQQVSLHDLFSLHLGLGHGTDLSIVVTQVPRFIARYNQLATQLNEAVGDETMYVDAEDEEDAADDYEAEYAEDEGGRNEDNDAQSAEADDGGDLDGAQDVTEEAAEGVPENATEEAAEGAPEEATEQVAEGAPEEADEDAPENTTGHTSEDAPVEASTESTWEAADDQDLVGEPEDVEAEAQEDNAAVGEADASVDAGQASVTEQPAKTASADDQPEAPVSVENDEDAVDGDANSVPHDYEHDDYLDEREDGLHDHVDLSSDDNARDLAEYEYAEEPSSKRPLSLLHDSSDTKRARTE</sequence>
<evidence type="ECO:0000313" key="2">
    <source>
        <dbReference type="EMBL" id="WFD35403.1"/>
    </source>
</evidence>
<gene>
    <name evidence="2" type="ORF">MCUN1_002257</name>
</gene>
<dbReference type="EMBL" id="CP119879">
    <property type="protein sequence ID" value="WFD35403.1"/>
    <property type="molecule type" value="Genomic_DNA"/>
</dbReference>
<proteinExistence type="predicted"/>
<dbReference type="AlphaFoldDB" id="A0AAF0ERA5"/>
<evidence type="ECO:0000256" key="1">
    <source>
        <dbReference type="SAM" id="MobiDB-lite"/>
    </source>
</evidence>
<name>A0AAF0ERA5_9BASI</name>
<reference evidence="2" key="1">
    <citation type="submission" date="2023-03" db="EMBL/GenBank/DDBJ databases">
        <title>Mating type loci evolution in Malassezia.</title>
        <authorList>
            <person name="Coelho M.A."/>
        </authorList>
    </citation>
    <scope>NUCLEOTIDE SEQUENCE</scope>
    <source>
        <strain evidence="2">CBS 11721</strain>
    </source>
</reference>
<dbReference type="Proteomes" id="UP001219933">
    <property type="component" value="Chromosome 3"/>
</dbReference>
<protein>
    <submittedName>
        <fullName evidence="2">Uncharacterized protein</fullName>
    </submittedName>
</protein>
<feature type="compositionally biased region" description="Acidic residues" evidence="1">
    <location>
        <begin position="204"/>
        <end position="217"/>
    </location>
</feature>
<dbReference type="Pfam" id="PF10336">
    <property type="entry name" value="DUF2420"/>
    <property type="match status" value="1"/>
</dbReference>
<feature type="compositionally biased region" description="Acidic residues" evidence="1">
    <location>
        <begin position="256"/>
        <end position="275"/>
    </location>
</feature>
<evidence type="ECO:0000313" key="3">
    <source>
        <dbReference type="Proteomes" id="UP001219933"/>
    </source>
</evidence>
<accession>A0AAF0ERA5</accession>
<keyword evidence="3" id="KW-1185">Reference proteome</keyword>
<feature type="compositionally biased region" description="Acidic residues" evidence="1">
    <location>
        <begin position="224"/>
        <end position="233"/>
    </location>
</feature>
<feature type="region of interest" description="Disordered" evidence="1">
    <location>
        <begin position="160"/>
        <end position="390"/>
    </location>
</feature>
<dbReference type="InterPro" id="IPR018822">
    <property type="entry name" value="UPF0646"/>
</dbReference>